<evidence type="ECO:0000256" key="2">
    <source>
        <dbReference type="ARBA" id="ARBA00022692"/>
    </source>
</evidence>
<accession>A0ABD0L075</accession>
<dbReference type="PRINTS" id="PR00237">
    <property type="entry name" value="GPCRRHODOPSN"/>
</dbReference>
<evidence type="ECO:0000313" key="8">
    <source>
        <dbReference type="EMBL" id="KAK7481600.1"/>
    </source>
</evidence>
<name>A0ABD0L075_9CAEN</name>
<dbReference type="AlphaFoldDB" id="A0ABD0L075"/>
<dbReference type="GO" id="GO:0016020">
    <property type="term" value="C:membrane"/>
    <property type="evidence" value="ECO:0007669"/>
    <property type="project" value="UniProtKB-SubCell"/>
</dbReference>
<feature type="transmembrane region" description="Helical" evidence="6">
    <location>
        <begin position="271"/>
        <end position="290"/>
    </location>
</feature>
<keyword evidence="3 6" id="KW-1133">Transmembrane helix</keyword>
<feature type="compositionally biased region" description="Polar residues" evidence="5">
    <location>
        <begin position="385"/>
        <end position="398"/>
    </location>
</feature>
<feature type="region of interest" description="Disordered" evidence="5">
    <location>
        <begin position="378"/>
        <end position="398"/>
    </location>
</feature>
<dbReference type="SUPFAM" id="SSF81321">
    <property type="entry name" value="Family A G protein-coupled receptor-like"/>
    <property type="match status" value="1"/>
</dbReference>
<dbReference type="EMBL" id="JACVVK020000102">
    <property type="protein sequence ID" value="KAK7492520.1"/>
    <property type="molecule type" value="Genomic_DNA"/>
</dbReference>
<evidence type="ECO:0000256" key="1">
    <source>
        <dbReference type="ARBA" id="ARBA00004370"/>
    </source>
</evidence>
<dbReference type="Gene3D" id="1.20.1070.10">
    <property type="entry name" value="Rhodopsin 7-helix transmembrane proteins"/>
    <property type="match status" value="1"/>
</dbReference>
<evidence type="ECO:0000256" key="4">
    <source>
        <dbReference type="ARBA" id="ARBA00023136"/>
    </source>
</evidence>
<comment type="subcellular location">
    <subcellularLocation>
        <location evidence="1">Membrane</location>
    </subcellularLocation>
</comment>
<evidence type="ECO:0000256" key="6">
    <source>
        <dbReference type="SAM" id="Phobius"/>
    </source>
</evidence>
<feature type="transmembrane region" description="Helical" evidence="6">
    <location>
        <begin position="336"/>
        <end position="355"/>
    </location>
</feature>
<feature type="transmembrane region" description="Helical" evidence="6">
    <location>
        <begin position="61"/>
        <end position="79"/>
    </location>
</feature>
<reference evidence="9 10" key="2">
    <citation type="journal article" date="2023" name="Sci. Data">
        <title>Genome assembly of the Korean intertidal mud-creeper Batillaria attramentaria.</title>
        <authorList>
            <person name="Patra A.K."/>
            <person name="Ho P.T."/>
            <person name="Jun S."/>
            <person name="Lee S.J."/>
            <person name="Kim Y."/>
            <person name="Won Y.J."/>
        </authorList>
    </citation>
    <scope>NUCLEOTIDE SEQUENCE [LARGE SCALE GENOMIC DNA]</scope>
    <source>
        <strain evidence="9">Wonlab-2016</strain>
    </source>
</reference>
<feature type="transmembrane region" description="Helical" evidence="6">
    <location>
        <begin position="134"/>
        <end position="155"/>
    </location>
</feature>
<reference evidence="9" key="3">
    <citation type="submission" date="2023-01" db="EMBL/GenBank/DDBJ databases">
        <authorList>
            <person name="Patra A."/>
        </authorList>
    </citation>
    <scope>NUCLEOTIDE SEQUENCE</scope>
    <source>
        <strain evidence="9">Wonlab-2016</strain>
        <tissue evidence="9">Foot muscle</tissue>
    </source>
</reference>
<dbReference type="PANTHER" id="PTHR46641">
    <property type="entry name" value="FMRFAMIDE RECEPTOR-RELATED"/>
    <property type="match status" value="1"/>
</dbReference>
<dbReference type="Proteomes" id="UP001519460">
    <property type="component" value="Unassembled WGS sequence"/>
</dbReference>
<dbReference type="InterPro" id="IPR000276">
    <property type="entry name" value="GPCR_Rhodpsn"/>
</dbReference>
<dbReference type="Pfam" id="PF00001">
    <property type="entry name" value="7tm_1"/>
    <property type="match status" value="1"/>
</dbReference>
<evidence type="ECO:0000313" key="9">
    <source>
        <dbReference type="EMBL" id="KAK7492520.1"/>
    </source>
</evidence>
<dbReference type="InterPro" id="IPR052954">
    <property type="entry name" value="GPCR-Ligand_Int"/>
</dbReference>
<evidence type="ECO:0000256" key="5">
    <source>
        <dbReference type="SAM" id="MobiDB-lite"/>
    </source>
</evidence>
<feature type="domain" description="G-protein coupled receptors family 1 profile" evidence="7">
    <location>
        <begin position="73"/>
        <end position="298"/>
    </location>
</feature>
<dbReference type="PROSITE" id="PS50262">
    <property type="entry name" value="G_PROTEIN_RECEP_F1_2"/>
    <property type="match status" value="1"/>
</dbReference>
<keyword evidence="4 6" id="KW-0472">Membrane</keyword>
<proteinExistence type="predicted"/>
<feature type="transmembrane region" description="Helical" evidence="6">
    <location>
        <begin position="224"/>
        <end position="250"/>
    </location>
</feature>
<sequence length="398" mass="44012">MSEAMENTTLYTTVLGVSSTLLQTTFSLDNTSANPNNESGVEESEGDSCCNQVIPQTTYMAILNTILALGLLGNVLILWSTRDNLINSFSYSVYLRALAVSDSLVLITICTEDNLDNVGKLGEFLTANIAWCKIWTGLSFTVAILSPWLVVLLTFDRYIGVVFPKKRASICTLRVAAFSVTTLIAVVLATRLPDIILAKFTMDDEGNERCDFDAENKAYVTYTYISTLGLSAALPCFLILGFNLHFVYVIQRYAGYTGGVSPDGGTFSGRVDRTTCSLMMVSAMAFVTLVPKALLEVIELAWTIQHDADVAAAEEAEQEPPAYPDYLLLANNTWPVLNLIYLLNFGQNFYVMLITNFRYREVLQRTLFCRSKPRTAVNEDKTENDPVTTVSFSTTTQL</sequence>
<comment type="caution">
    <text evidence="9">The sequence shown here is derived from an EMBL/GenBank/DDBJ whole genome shotgun (WGS) entry which is preliminary data.</text>
</comment>
<keyword evidence="2 6" id="KW-0812">Transmembrane</keyword>
<dbReference type="InterPro" id="IPR017452">
    <property type="entry name" value="GPCR_Rhodpsn_7TM"/>
</dbReference>
<protein>
    <recommendedName>
        <fullName evidence="7">G-protein coupled receptors family 1 profile domain-containing protein</fullName>
    </recommendedName>
</protein>
<dbReference type="EMBL" id="JACVVK020000259">
    <property type="protein sequence ID" value="KAK7481600.1"/>
    <property type="molecule type" value="Genomic_DNA"/>
</dbReference>
<gene>
    <name evidence="9" type="ORF">BaRGS_00016186</name>
    <name evidence="8" type="ORF">BaRGS_00027116</name>
</gene>
<feature type="transmembrane region" description="Helical" evidence="6">
    <location>
        <begin position="175"/>
        <end position="192"/>
    </location>
</feature>
<reference evidence="9" key="1">
    <citation type="submission" date="2020-09" db="EMBL/GenBank/DDBJ databases">
        <authorList>
            <person name="Won Y."/>
        </authorList>
    </citation>
    <scope>NUCLEOTIDE SEQUENCE</scope>
    <source>
        <strain evidence="9">Wonlab-2016</strain>
        <tissue evidence="9">Foot muscle</tissue>
    </source>
</reference>
<evidence type="ECO:0000259" key="7">
    <source>
        <dbReference type="PROSITE" id="PS50262"/>
    </source>
</evidence>
<organism evidence="9 10">
    <name type="scientific">Batillaria attramentaria</name>
    <dbReference type="NCBI Taxonomy" id="370345"/>
    <lineage>
        <taxon>Eukaryota</taxon>
        <taxon>Metazoa</taxon>
        <taxon>Spiralia</taxon>
        <taxon>Lophotrochozoa</taxon>
        <taxon>Mollusca</taxon>
        <taxon>Gastropoda</taxon>
        <taxon>Caenogastropoda</taxon>
        <taxon>Sorbeoconcha</taxon>
        <taxon>Cerithioidea</taxon>
        <taxon>Batillariidae</taxon>
        <taxon>Batillaria</taxon>
    </lineage>
</organism>
<keyword evidence="10" id="KW-1185">Reference proteome</keyword>
<evidence type="ECO:0000313" key="10">
    <source>
        <dbReference type="Proteomes" id="UP001519460"/>
    </source>
</evidence>
<evidence type="ECO:0000256" key="3">
    <source>
        <dbReference type="ARBA" id="ARBA00022989"/>
    </source>
</evidence>